<evidence type="ECO:0000256" key="5">
    <source>
        <dbReference type="ARBA" id="ARBA00022553"/>
    </source>
</evidence>
<keyword evidence="10" id="KW-0067">ATP-binding</keyword>
<dbReference type="Proteomes" id="UP000318384">
    <property type="component" value="Chromosome"/>
</dbReference>
<feature type="modified residue" description="Phosphohistidine" evidence="14">
    <location>
        <position position="607"/>
    </location>
</feature>
<evidence type="ECO:0000256" key="10">
    <source>
        <dbReference type="ARBA" id="ARBA00022840"/>
    </source>
</evidence>
<keyword evidence="4" id="KW-1003">Cell membrane</keyword>
<evidence type="ECO:0000256" key="6">
    <source>
        <dbReference type="ARBA" id="ARBA00022679"/>
    </source>
</evidence>
<dbReference type="GO" id="GO:0005886">
    <property type="term" value="C:plasma membrane"/>
    <property type="evidence" value="ECO:0007669"/>
    <property type="project" value="UniProtKB-SubCell"/>
</dbReference>
<dbReference type="InterPro" id="IPR001789">
    <property type="entry name" value="Sig_transdc_resp-reg_receiver"/>
</dbReference>
<dbReference type="Gene3D" id="1.10.287.130">
    <property type="match status" value="1"/>
</dbReference>
<feature type="domain" description="Response regulatory" evidence="17">
    <location>
        <begin position="421"/>
        <end position="535"/>
    </location>
</feature>
<dbReference type="Pfam" id="PF00512">
    <property type="entry name" value="HisKA"/>
    <property type="match status" value="1"/>
</dbReference>
<dbReference type="FunFam" id="1.10.287.130:FF:000004">
    <property type="entry name" value="Ethylene receptor 1"/>
    <property type="match status" value="1"/>
</dbReference>
<dbReference type="SUPFAM" id="SSF47226">
    <property type="entry name" value="Histidine-containing phosphotransfer domain, HPT domain"/>
    <property type="match status" value="1"/>
</dbReference>
<evidence type="ECO:0000313" key="20">
    <source>
        <dbReference type="Proteomes" id="UP000318384"/>
    </source>
</evidence>
<dbReference type="RefSeq" id="WP_145172691.1">
    <property type="nucleotide sequence ID" value="NZ_CP037422.1"/>
</dbReference>
<dbReference type="PANTHER" id="PTHR45339">
    <property type="entry name" value="HYBRID SIGNAL TRANSDUCTION HISTIDINE KINASE J"/>
    <property type="match status" value="1"/>
</dbReference>
<protein>
    <recommendedName>
        <fullName evidence="3">histidine kinase</fullName>
        <ecNumber evidence="3">2.7.13.3</ecNumber>
    </recommendedName>
</protein>
<keyword evidence="6 19" id="KW-0808">Transferase</keyword>
<evidence type="ECO:0000256" key="15">
    <source>
        <dbReference type="PROSITE-ProRule" id="PRU00169"/>
    </source>
</evidence>
<dbReference type="Pfam" id="PF02518">
    <property type="entry name" value="HATPase_c"/>
    <property type="match status" value="1"/>
</dbReference>
<reference evidence="19 20" key="1">
    <citation type="submission" date="2019-03" db="EMBL/GenBank/DDBJ databases">
        <title>Deep-cultivation of Planctomycetes and their phenomic and genomic characterization uncovers novel biology.</title>
        <authorList>
            <person name="Wiegand S."/>
            <person name="Jogler M."/>
            <person name="Boedeker C."/>
            <person name="Pinto D."/>
            <person name="Vollmers J."/>
            <person name="Rivas-Marin E."/>
            <person name="Kohn T."/>
            <person name="Peeters S.H."/>
            <person name="Heuer A."/>
            <person name="Rast P."/>
            <person name="Oberbeckmann S."/>
            <person name="Bunk B."/>
            <person name="Jeske O."/>
            <person name="Meyerdierks A."/>
            <person name="Storesund J.E."/>
            <person name="Kallscheuer N."/>
            <person name="Luecker S."/>
            <person name="Lage O.M."/>
            <person name="Pohl T."/>
            <person name="Merkel B.J."/>
            <person name="Hornburger P."/>
            <person name="Mueller R.-W."/>
            <person name="Bruemmer F."/>
            <person name="Labrenz M."/>
            <person name="Spormann A.M."/>
            <person name="Op den Camp H."/>
            <person name="Overmann J."/>
            <person name="Amann R."/>
            <person name="Jetten M.S.M."/>
            <person name="Mascher T."/>
            <person name="Medema M.H."/>
            <person name="Devos D.P."/>
            <person name="Kaster A.-K."/>
            <person name="Ovreas L."/>
            <person name="Rohde M."/>
            <person name="Galperin M.Y."/>
            <person name="Jogler C."/>
        </authorList>
    </citation>
    <scope>NUCLEOTIDE SEQUENCE [LARGE SCALE GENOMIC DNA]</scope>
    <source>
        <strain evidence="19 20">V202</strain>
    </source>
</reference>
<evidence type="ECO:0000256" key="3">
    <source>
        <dbReference type="ARBA" id="ARBA00012438"/>
    </source>
</evidence>
<dbReference type="EMBL" id="CP037422">
    <property type="protein sequence ID" value="QDU08214.1"/>
    <property type="molecule type" value="Genomic_DNA"/>
</dbReference>
<keyword evidence="5 15" id="KW-0597">Phosphoprotein</keyword>
<dbReference type="EC" id="2.7.13.3" evidence="3"/>
<dbReference type="InterPro" id="IPR036890">
    <property type="entry name" value="HATPase_C_sf"/>
</dbReference>
<dbReference type="SUPFAM" id="SSF52172">
    <property type="entry name" value="CheY-like"/>
    <property type="match status" value="1"/>
</dbReference>
<dbReference type="InterPro" id="IPR005467">
    <property type="entry name" value="His_kinase_dom"/>
</dbReference>
<evidence type="ECO:0000256" key="7">
    <source>
        <dbReference type="ARBA" id="ARBA00022692"/>
    </source>
</evidence>
<dbReference type="GO" id="GO:0000155">
    <property type="term" value="F:phosphorelay sensor kinase activity"/>
    <property type="evidence" value="ECO:0007669"/>
    <property type="project" value="InterPro"/>
</dbReference>
<keyword evidence="13" id="KW-0472">Membrane</keyword>
<dbReference type="CDD" id="cd17546">
    <property type="entry name" value="REC_hyHK_CKI1_RcsC-like"/>
    <property type="match status" value="1"/>
</dbReference>
<dbReference type="OrthoDB" id="9790669at2"/>
<keyword evidence="11" id="KW-1133">Transmembrane helix</keyword>
<dbReference type="Pfam" id="PF00072">
    <property type="entry name" value="Response_reg"/>
    <property type="match status" value="1"/>
</dbReference>
<dbReference type="PRINTS" id="PR00344">
    <property type="entry name" value="BCTRLSENSOR"/>
</dbReference>
<dbReference type="InterPro" id="IPR036641">
    <property type="entry name" value="HPT_dom_sf"/>
</dbReference>
<dbReference type="FunFam" id="3.30.565.10:FF:000010">
    <property type="entry name" value="Sensor histidine kinase RcsC"/>
    <property type="match status" value="1"/>
</dbReference>
<evidence type="ECO:0000256" key="11">
    <source>
        <dbReference type="ARBA" id="ARBA00022989"/>
    </source>
</evidence>
<dbReference type="SMART" id="SM00448">
    <property type="entry name" value="REC"/>
    <property type="match status" value="1"/>
</dbReference>
<dbReference type="PROSITE" id="PS50109">
    <property type="entry name" value="HIS_KIN"/>
    <property type="match status" value="1"/>
</dbReference>
<dbReference type="GO" id="GO:0005524">
    <property type="term" value="F:ATP binding"/>
    <property type="evidence" value="ECO:0007669"/>
    <property type="project" value="UniProtKB-KW"/>
</dbReference>
<dbReference type="InterPro" id="IPR011006">
    <property type="entry name" value="CheY-like_superfamily"/>
</dbReference>
<keyword evidence="9 19" id="KW-0418">Kinase</keyword>
<evidence type="ECO:0000313" key="19">
    <source>
        <dbReference type="EMBL" id="QDU08214.1"/>
    </source>
</evidence>
<organism evidence="19 20">
    <name type="scientific">Gimesia aquarii</name>
    <dbReference type="NCBI Taxonomy" id="2527964"/>
    <lineage>
        <taxon>Bacteria</taxon>
        <taxon>Pseudomonadati</taxon>
        <taxon>Planctomycetota</taxon>
        <taxon>Planctomycetia</taxon>
        <taxon>Planctomycetales</taxon>
        <taxon>Planctomycetaceae</taxon>
        <taxon>Gimesia</taxon>
    </lineage>
</organism>
<dbReference type="InterPro" id="IPR003661">
    <property type="entry name" value="HisK_dim/P_dom"/>
</dbReference>
<dbReference type="Pfam" id="PF01627">
    <property type="entry name" value="Hpt"/>
    <property type="match status" value="1"/>
</dbReference>
<dbReference type="AlphaFoldDB" id="A0A517WSI4"/>
<dbReference type="CDD" id="cd16922">
    <property type="entry name" value="HATPase_EvgS-ArcB-TorS-like"/>
    <property type="match status" value="1"/>
</dbReference>
<evidence type="ECO:0000256" key="1">
    <source>
        <dbReference type="ARBA" id="ARBA00000085"/>
    </source>
</evidence>
<dbReference type="InterPro" id="IPR036097">
    <property type="entry name" value="HisK_dim/P_sf"/>
</dbReference>
<dbReference type="InterPro" id="IPR008207">
    <property type="entry name" value="Sig_transdc_His_kin_Hpt_dom"/>
</dbReference>
<dbReference type="InterPro" id="IPR003594">
    <property type="entry name" value="HATPase_dom"/>
</dbReference>
<dbReference type="SMART" id="SM00387">
    <property type="entry name" value="HATPase_c"/>
    <property type="match status" value="1"/>
</dbReference>
<evidence type="ECO:0000259" key="17">
    <source>
        <dbReference type="PROSITE" id="PS50110"/>
    </source>
</evidence>
<dbReference type="SUPFAM" id="SSF47384">
    <property type="entry name" value="Homodimeric domain of signal transducing histidine kinase"/>
    <property type="match status" value="1"/>
</dbReference>
<dbReference type="PANTHER" id="PTHR45339:SF1">
    <property type="entry name" value="HYBRID SIGNAL TRANSDUCTION HISTIDINE KINASE J"/>
    <property type="match status" value="1"/>
</dbReference>
<dbReference type="SUPFAM" id="SSF55874">
    <property type="entry name" value="ATPase domain of HSP90 chaperone/DNA topoisomerase II/histidine kinase"/>
    <property type="match status" value="1"/>
</dbReference>
<dbReference type="CDD" id="cd00082">
    <property type="entry name" value="HisKA"/>
    <property type="match status" value="1"/>
</dbReference>
<keyword evidence="8" id="KW-0547">Nucleotide-binding</keyword>
<evidence type="ECO:0000256" key="14">
    <source>
        <dbReference type="PROSITE-ProRule" id="PRU00110"/>
    </source>
</evidence>
<evidence type="ECO:0000256" key="12">
    <source>
        <dbReference type="ARBA" id="ARBA00023012"/>
    </source>
</evidence>
<gene>
    <name evidence="19" type="primary">luxQ_5</name>
    <name evidence="19" type="ORF">V202x_15790</name>
</gene>
<keyword evidence="12" id="KW-0902">Two-component regulatory system</keyword>
<feature type="modified residue" description="4-aspartylphosphate" evidence="15">
    <location>
        <position position="470"/>
    </location>
</feature>
<dbReference type="SMART" id="SM00388">
    <property type="entry name" value="HisKA"/>
    <property type="match status" value="1"/>
</dbReference>
<keyword evidence="7" id="KW-0812">Transmembrane</keyword>
<dbReference type="Gene3D" id="1.20.120.160">
    <property type="entry name" value="HPT domain"/>
    <property type="match status" value="1"/>
</dbReference>
<proteinExistence type="predicted"/>
<sequence length="663" mass="73783">MTYNPYNLTTNSTLTDLELRDDSLTPETLGSEVERFFKSRPDINGVLIRDEHQFYGLLSRTSCFENMTQSFCGTTFSRRPVKMLVEHLKTTSLQLNETAPISEAVREILGRPSAGAYEPIIVKCDNDEYRFLDITTLMSAQCDLQLRQKKIAEDANHEKSNFLANMSHEIRTPLNGILGFTDVLRRGVESKEKQQEYLDVIYKNGEHLLGLINDILDLSKIEAGCMEFEKLDCSPHKIISDVLSTMRVQAKPKGLYLECQWESGVPEMINTDPTRLRQILMNLVGNAVKFTTEGGVKLIAKLDVSHNPPQFIVEVHDTGIGIKPENMKNIFSAFTQADSSITRSFGGTGLGLTICRQIAEGLGGDLAVESEVGQGSVFRLRVDAGTMEDVKIFDVPPTEALTAESYTKRNYEASNQLQSLRVLLVDDGKTNRDLVSLVLTNANAVVTCAENGEEALSEYEDGLFDLILMDMQMPEMDGYTATQILRSRGCSLPIIALTANAMRGDRKKCLEAGCSDFLTKPINIDSLLQTVGVYSPLSDAITQSQPEEKPYCLTTNDNIPILSDLPTDIPQLFQIVEEFIQRFKLKIEEMQMALDKENWKLLEELAHWLKGTGGTAGFGCLTELAYQLESAAQQKEKESANLLISELRTMGSRLTTKNAVSSV</sequence>
<evidence type="ECO:0000256" key="2">
    <source>
        <dbReference type="ARBA" id="ARBA00004651"/>
    </source>
</evidence>
<comment type="subcellular location">
    <subcellularLocation>
        <location evidence="2">Cell membrane</location>
        <topology evidence="2">Multi-pass membrane protein</topology>
    </subcellularLocation>
</comment>
<accession>A0A517WSI4</accession>
<keyword evidence="20" id="KW-1185">Reference proteome</keyword>
<dbReference type="InterPro" id="IPR004358">
    <property type="entry name" value="Sig_transdc_His_kin-like_C"/>
</dbReference>
<feature type="domain" description="Histidine kinase" evidence="16">
    <location>
        <begin position="165"/>
        <end position="386"/>
    </location>
</feature>
<dbReference type="Gene3D" id="3.30.565.10">
    <property type="entry name" value="Histidine kinase-like ATPase, C-terminal domain"/>
    <property type="match status" value="1"/>
</dbReference>
<name>A0A517WSI4_9PLAN</name>
<dbReference type="Gene3D" id="3.40.50.2300">
    <property type="match status" value="1"/>
</dbReference>
<dbReference type="PROSITE" id="PS50894">
    <property type="entry name" value="HPT"/>
    <property type="match status" value="1"/>
</dbReference>
<dbReference type="PROSITE" id="PS50110">
    <property type="entry name" value="RESPONSE_REGULATORY"/>
    <property type="match status" value="1"/>
</dbReference>
<comment type="catalytic activity">
    <reaction evidence="1">
        <text>ATP + protein L-histidine = ADP + protein N-phospho-L-histidine.</text>
        <dbReference type="EC" id="2.7.13.3"/>
    </reaction>
</comment>
<evidence type="ECO:0000259" key="16">
    <source>
        <dbReference type="PROSITE" id="PS50109"/>
    </source>
</evidence>
<evidence type="ECO:0000256" key="4">
    <source>
        <dbReference type="ARBA" id="ARBA00022475"/>
    </source>
</evidence>
<evidence type="ECO:0000256" key="13">
    <source>
        <dbReference type="ARBA" id="ARBA00023136"/>
    </source>
</evidence>
<evidence type="ECO:0000259" key="18">
    <source>
        <dbReference type="PROSITE" id="PS50894"/>
    </source>
</evidence>
<evidence type="ECO:0000256" key="8">
    <source>
        <dbReference type="ARBA" id="ARBA00022741"/>
    </source>
</evidence>
<feature type="domain" description="HPt" evidence="18">
    <location>
        <begin position="568"/>
        <end position="657"/>
    </location>
</feature>
<evidence type="ECO:0000256" key="9">
    <source>
        <dbReference type="ARBA" id="ARBA00022777"/>
    </source>
</evidence>